<sequence length="106" mass="11475">MRDWHFNLVLDAPLTEEQRDIMNGSDRIAEGGLGLAERPGYSRFICVVRADTLTAAIAEALSRIGDVPGAFIRSVELDEIALDENGMATPAVIPAPPRLEEDTPVS</sequence>
<accession>E2Q6D3</accession>
<dbReference type="RefSeq" id="WP_003960714.1">
    <property type="nucleotide sequence ID" value="NZ_CM000913.1"/>
</dbReference>
<dbReference type="Proteomes" id="UP000002357">
    <property type="component" value="Chromosome"/>
</dbReference>
<organism evidence="1 2">
    <name type="scientific">Streptomyces clavuligerus</name>
    <dbReference type="NCBI Taxonomy" id="1901"/>
    <lineage>
        <taxon>Bacteria</taxon>
        <taxon>Bacillati</taxon>
        <taxon>Actinomycetota</taxon>
        <taxon>Actinomycetes</taxon>
        <taxon>Kitasatosporales</taxon>
        <taxon>Streptomycetaceae</taxon>
        <taxon>Streptomyces</taxon>
    </lineage>
</organism>
<evidence type="ECO:0000313" key="2">
    <source>
        <dbReference type="Proteomes" id="UP000002357"/>
    </source>
</evidence>
<proteinExistence type="predicted"/>
<protein>
    <submittedName>
        <fullName evidence="1">Uncharacterized protein</fullName>
    </submittedName>
</protein>
<name>E2Q6D3_STRCL</name>
<dbReference type="AlphaFoldDB" id="E2Q6D3"/>
<keyword evidence="2" id="KW-1185">Reference proteome</keyword>
<reference evidence="1 2" key="1">
    <citation type="journal article" date="2010" name="Genome Biol. Evol.">
        <title>The sequence of a 1.8-mb bacterial linear plasmid reveals a rich evolutionary reservoir of secondary metabolic pathways.</title>
        <authorList>
            <person name="Medema M.H."/>
            <person name="Trefzer A."/>
            <person name="Kovalchuk A."/>
            <person name="van den Berg M."/>
            <person name="Mueller U."/>
            <person name="Heijne W."/>
            <person name="Wu L."/>
            <person name="Alam M.T."/>
            <person name="Ronning C.M."/>
            <person name="Nierman W.C."/>
            <person name="Bovenberg R.A.L."/>
            <person name="Breitling R."/>
            <person name="Takano E."/>
        </authorList>
    </citation>
    <scope>NUCLEOTIDE SEQUENCE [LARGE SCALE GENOMIC DNA]</scope>
    <source>
        <strain evidence="2">ATCC 27064 / DSM 738 / JCM 4710 / NBRC 13307 / NCIMB 12785 / NRRL 3585 / VKM Ac-602</strain>
    </source>
</reference>
<dbReference type="KEGG" id="sclf:BB341_17430"/>
<gene>
    <name evidence="1" type="ORF">SCLAV_2184</name>
</gene>
<evidence type="ECO:0000313" key="1">
    <source>
        <dbReference type="EMBL" id="EFG07257.1"/>
    </source>
</evidence>
<dbReference type="GeneID" id="93731229"/>
<dbReference type="EMBL" id="CM000913">
    <property type="protein sequence ID" value="EFG07257.1"/>
    <property type="molecule type" value="Genomic_DNA"/>
</dbReference>
<dbReference type="OrthoDB" id="9924334at2"/>